<dbReference type="HAMAP" id="MF_01416">
    <property type="entry name" value="ATP_synth_delta_bact"/>
    <property type="match status" value="1"/>
</dbReference>
<comment type="function">
    <text evidence="8">F(1)F(0) ATP synthase produces ATP from ADP in the presence of a proton or sodium gradient. F-type ATPases consist of two structural domains, F(1) containing the extramembraneous catalytic core and F(0) containing the membrane proton channel, linked together by a central stalk and a peripheral stalk. During catalysis, ATP synthesis in the catalytic domain of F(1) is coupled via a rotary mechanism of the central stalk subunits to proton translocation.</text>
</comment>
<organism evidence="9 10">
    <name type="scientific">Stutzerimonas kirkiae</name>
    <dbReference type="NCBI Taxonomy" id="2211392"/>
    <lineage>
        <taxon>Bacteria</taxon>
        <taxon>Pseudomonadati</taxon>
        <taxon>Pseudomonadota</taxon>
        <taxon>Gammaproteobacteria</taxon>
        <taxon>Pseudomonadales</taxon>
        <taxon>Pseudomonadaceae</taxon>
        <taxon>Stutzerimonas</taxon>
    </lineage>
</organism>
<dbReference type="InterPro" id="IPR026015">
    <property type="entry name" value="ATP_synth_OSCP/delta_N_sf"/>
</dbReference>
<evidence type="ECO:0000256" key="3">
    <source>
        <dbReference type="ARBA" id="ARBA00022781"/>
    </source>
</evidence>
<dbReference type="Proteomes" id="UP000292639">
    <property type="component" value="Unassembled WGS sequence"/>
</dbReference>
<comment type="caution">
    <text evidence="9">The sequence shown here is derived from an EMBL/GenBank/DDBJ whole genome shotgun (WGS) entry which is preliminary data.</text>
</comment>
<dbReference type="Pfam" id="PF00213">
    <property type="entry name" value="OSCP"/>
    <property type="match status" value="1"/>
</dbReference>
<dbReference type="GO" id="GO:0005886">
    <property type="term" value="C:plasma membrane"/>
    <property type="evidence" value="ECO:0007669"/>
    <property type="project" value="UniProtKB-SubCell"/>
</dbReference>
<evidence type="ECO:0000256" key="1">
    <source>
        <dbReference type="ARBA" id="ARBA00004370"/>
    </source>
</evidence>
<comment type="subcellular location">
    <subcellularLocation>
        <location evidence="8">Cell membrane</location>
        <topology evidence="8">Peripheral membrane protein</topology>
    </subcellularLocation>
    <subcellularLocation>
        <location evidence="1">Membrane</location>
    </subcellularLocation>
</comment>
<evidence type="ECO:0000256" key="6">
    <source>
        <dbReference type="ARBA" id="ARBA00023196"/>
    </source>
</evidence>
<evidence type="ECO:0000256" key="7">
    <source>
        <dbReference type="ARBA" id="ARBA00023310"/>
    </source>
</evidence>
<keyword evidence="2 8" id="KW-0813">Transport</keyword>
<evidence type="ECO:0000313" key="9">
    <source>
        <dbReference type="EMBL" id="TBU98665.1"/>
    </source>
</evidence>
<dbReference type="EMBL" id="QJUP01000004">
    <property type="protein sequence ID" value="TBU98665.1"/>
    <property type="molecule type" value="Genomic_DNA"/>
</dbReference>
<keyword evidence="5 8" id="KW-0472">Membrane</keyword>
<dbReference type="GO" id="GO:0046933">
    <property type="term" value="F:proton-transporting ATP synthase activity, rotational mechanism"/>
    <property type="evidence" value="ECO:0007669"/>
    <property type="project" value="UniProtKB-UniRule"/>
</dbReference>
<dbReference type="PANTHER" id="PTHR11910">
    <property type="entry name" value="ATP SYNTHASE DELTA CHAIN"/>
    <property type="match status" value="1"/>
</dbReference>
<evidence type="ECO:0000256" key="4">
    <source>
        <dbReference type="ARBA" id="ARBA00023065"/>
    </source>
</evidence>
<evidence type="ECO:0000256" key="8">
    <source>
        <dbReference type="HAMAP-Rule" id="MF_01416"/>
    </source>
</evidence>
<dbReference type="PRINTS" id="PR00125">
    <property type="entry name" value="ATPASEDELTA"/>
</dbReference>
<dbReference type="RefSeq" id="WP_131185636.1">
    <property type="nucleotide sequence ID" value="NZ_QJUO01000032.1"/>
</dbReference>
<protein>
    <recommendedName>
        <fullName evidence="8">ATP synthase subunit delta</fullName>
    </recommendedName>
    <alternativeName>
        <fullName evidence="8">ATP synthase F(1) sector subunit delta</fullName>
    </alternativeName>
    <alternativeName>
        <fullName evidence="8">F-type ATPase subunit delta</fullName>
        <shortName evidence="8">F-ATPase subunit delta</shortName>
    </alternativeName>
</protein>
<dbReference type="SUPFAM" id="SSF47928">
    <property type="entry name" value="N-terminal domain of the delta subunit of the F1F0-ATP synthase"/>
    <property type="match status" value="1"/>
</dbReference>
<keyword evidence="6 8" id="KW-0139">CF(1)</keyword>
<dbReference type="OrthoDB" id="9816221at2"/>
<keyword evidence="10" id="KW-1185">Reference proteome</keyword>
<dbReference type="NCBIfam" id="NF004402">
    <property type="entry name" value="PRK05758.2-2"/>
    <property type="match status" value="1"/>
</dbReference>
<comment type="function">
    <text evidence="8">This protein is part of the stalk that links CF(0) to CF(1). It either transmits conformational changes from CF(0) to CF(1) or is implicated in proton conduction.</text>
</comment>
<keyword evidence="7 8" id="KW-0066">ATP synthesis</keyword>
<evidence type="ECO:0000256" key="2">
    <source>
        <dbReference type="ARBA" id="ARBA00022448"/>
    </source>
</evidence>
<keyword evidence="8" id="KW-1003">Cell membrane</keyword>
<evidence type="ECO:0000256" key="5">
    <source>
        <dbReference type="ARBA" id="ARBA00023136"/>
    </source>
</evidence>
<evidence type="ECO:0000313" key="10">
    <source>
        <dbReference type="Proteomes" id="UP000292639"/>
    </source>
</evidence>
<reference evidence="9 10" key="1">
    <citation type="submission" date="2018-06" db="EMBL/GenBank/DDBJ databases">
        <title>Three novel Pseudomonas species isolated from symptomatic oak.</title>
        <authorList>
            <person name="Bueno-Gonzalez V."/>
            <person name="Brady C."/>
        </authorList>
    </citation>
    <scope>NUCLEOTIDE SEQUENCE [LARGE SCALE GENOMIC DNA]</scope>
    <source>
        <strain evidence="9 10">P17C</strain>
    </source>
</reference>
<dbReference type="Gene3D" id="1.10.520.20">
    <property type="entry name" value="N-terminal domain of the delta subunit of the F1F0-ATP synthase"/>
    <property type="match status" value="1"/>
</dbReference>
<dbReference type="NCBIfam" id="TIGR01145">
    <property type="entry name" value="ATP_synt_delta"/>
    <property type="match status" value="1"/>
</dbReference>
<keyword evidence="3 8" id="KW-0375">Hydrogen ion transport</keyword>
<name>A0A4Q9RCN8_9GAMM</name>
<dbReference type="GO" id="GO:0045259">
    <property type="term" value="C:proton-transporting ATP synthase complex"/>
    <property type="evidence" value="ECO:0007669"/>
    <property type="project" value="UniProtKB-KW"/>
</dbReference>
<gene>
    <name evidence="8" type="primary">atpH</name>
    <name evidence="9" type="ORF">DNJ96_05350</name>
</gene>
<dbReference type="InterPro" id="IPR000711">
    <property type="entry name" value="ATPase_OSCP/dsu"/>
</dbReference>
<comment type="similarity">
    <text evidence="8">Belongs to the ATPase delta chain family.</text>
</comment>
<dbReference type="AlphaFoldDB" id="A0A4Q9RCN8"/>
<proteinExistence type="inferred from homology"/>
<accession>A0A4Q9RCN8</accession>
<sequence>MINTQTLARPYAKAAFEFASAGGQTESWSGMLNLAAIAVEVPEVAEFLKNPRLTSEEKVKTLVDALGDYIDEAFRNFVNALGEYDRLLVLPTVRTLFEDLKAEADKTIDVEVQTAYELSAEQLQTLAAALSKRLDRTVNPQQVVNPALIGGLLIRAGDVVVDGSVRGKLSQLAESLKS</sequence>
<keyword evidence="4 8" id="KW-0406">Ion transport</keyword>